<dbReference type="SUPFAM" id="SSF51905">
    <property type="entry name" value="FAD/NAD(P)-binding domain"/>
    <property type="match status" value="1"/>
</dbReference>
<dbReference type="RefSeq" id="WP_234220982.1">
    <property type="nucleotide sequence ID" value="NZ_JAGQAF010000011.1"/>
</dbReference>
<dbReference type="PANTHER" id="PTHR13847:SF287">
    <property type="entry name" value="FAD-DEPENDENT OXIDOREDUCTASE DOMAIN-CONTAINING PROTEIN 1"/>
    <property type="match status" value="1"/>
</dbReference>
<keyword evidence="2" id="KW-1133">Transmembrane helix</keyword>
<name>A0A9Q3WMN8_9RHOB</name>
<feature type="transmembrane region" description="Helical" evidence="2">
    <location>
        <begin position="6"/>
        <end position="22"/>
    </location>
</feature>
<dbReference type="PANTHER" id="PTHR13847">
    <property type="entry name" value="SARCOSINE DEHYDROGENASE-RELATED"/>
    <property type="match status" value="1"/>
</dbReference>
<proteinExistence type="predicted"/>
<comment type="caution">
    <text evidence="4">The sequence shown here is derived from an EMBL/GenBank/DDBJ whole genome shotgun (WGS) entry which is preliminary data.</text>
</comment>
<evidence type="ECO:0000256" key="1">
    <source>
        <dbReference type="ARBA" id="ARBA00023002"/>
    </source>
</evidence>
<dbReference type="Gene3D" id="3.50.50.60">
    <property type="entry name" value="FAD/NAD(P)-binding domain"/>
    <property type="match status" value="1"/>
</dbReference>
<dbReference type="Gene3D" id="3.30.9.10">
    <property type="entry name" value="D-Amino Acid Oxidase, subunit A, domain 2"/>
    <property type="match status" value="1"/>
</dbReference>
<evidence type="ECO:0000313" key="4">
    <source>
        <dbReference type="EMBL" id="MCE8539060.1"/>
    </source>
</evidence>
<evidence type="ECO:0000259" key="3">
    <source>
        <dbReference type="Pfam" id="PF01266"/>
    </source>
</evidence>
<dbReference type="SUPFAM" id="SSF54373">
    <property type="entry name" value="FAD-linked reductases, C-terminal domain"/>
    <property type="match status" value="1"/>
</dbReference>
<dbReference type="EMBL" id="JAGQAF010000011">
    <property type="protein sequence ID" value="MCE8539060.1"/>
    <property type="molecule type" value="Genomic_DNA"/>
</dbReference>
<accession>A0A9Q3WMN8</accession>
<sequence>MTSADAIVIGGGLVGAAIAFGLQRRGVRALMLDEGDVAFRAARGNFGLVWVQSKGVEMPPYAQWTWQSAQGWEQLASDLTDLTGLRLDYRRPGGIEIFLSDDEMTEKAERMELLCRHAPHVDYRILERRALGNMVPGLGPDVVGGCYSSTDGHVNPLALLRALHAGFQLLGGTIRSGEKVLEIQQRSHGFQVITASQSFDCEKVVVACGLGTPALAQQVGLQVPVRPQRGQNLVTERMRPFLDLPLSGIRQTAEGSVQLGESKEEVGFDDGTTAACQARIASRAVQTFPHLRHARIVRAWGALRVMSPDGAPIYARSETCPGAYAATCHSGVTLAAAHIQSLAAAIAEGGLPSETSGLGPERFEHVPSV</sequence>
<keyword evidence="2" id="KW-0812">Transmembrane</keyword>
<gene>
    <name evidence="4" type="ORF">KBY27_16515</name>
</gene>
<organism evidence="4 5">
    <name type="scientific">Ruegeria pomeroyi</name>
    <dbReference type="NCBI Taxonomy" id="89184"/>
    <lineage>
        <taxon>Bacteria</taxon>
        <taxon>Pseudomonadati</taxon>
        <taxon>Pseudomonadota</taxon>
        <taxon>Alphaproteobacteria</taxon>
        <taxon>Rhodobacterales</taxon>
        <taxon>Roseobacteraceae</taxon>
        <taxon>Ruegeria</taxon>
    </lineage>
</organism>
<feature type="domain" description="FAD dependent oxidoreductase" evidence="3">
    <location>
        <begin position="5"/>
        <end position="338"/>
    </location>
</feature>
<keyword evidence="2" id="KW-0472">Membrane</keyword>
<protein>
    <submittedName>
        <fullName evidence="4">FAD-binding oxidoreductase</fullName>
    </submittedName>
</protein>
<reference evidence="4" key="1">
    <citation type="journal article" date="2021" name="Environ. Microbiol.">
        <title>Cryptic niche differentiation of novel sediment ecotypes of Rugeria pomeroyi correlates with nitrate respiration.</title>
        <authorList>
            <person name="Lin X."/>
            <person name="McNichol J."/>
            <person name="Chu X."/>
            <person name="Qian Y."/>
            <person name="Luo H."/>
        </authorList>
    </citation>
    <scope>NUCLEOTIDE SEQUENCE</scope>
    <source>
        <strain evidence="4">SZCCDBB064</strain>
    </source>
</reference>
<dbReference type="Pfam" id="PF01266">
    <property type="entry name" value="DAO"/>
    <property type="match status" value="1"/>
</dbReference>
<dbReference type="InterPro" id="IPR006076">
    <property type="entry name" value="FAD-dep_OxRdtase"/>
</dbReference>
<dbReference type="GO" id="GO:0016491">
    <property type="term" value="F:oxidoreductase activity"/>
    <property type="evidence" value="ECO:0007669"/>
    <property type="project" value="UniProtKB-KW"/>
</dbReference>
<dbReference type="Proteomes" id="UP000813672">
    <property type="component" value="Unassembled WGS sequence"/>
</dbReference>
<dbReference type="InterPro" id="IPR036188">
    <property type="entry name" value="FAD/NAD-bd_sf"/>
</dbReference>
<dbReference type="GO" id="GO:0005737">
    <property type="term" value="C:cytoplasm"/>
    <property type="evidence" value="ECO:0007669"/>
    <property type="project" value="TreeGrafter"/>
</dbReference>
<evidence type="ECO:0000313" key="5">
    <source>
        <dbReference type="Proteomes" id="UP000813672"/>
    </source>
</evidence>
<keyword evidence="1" id="KW-0560">Oxidoreductase</keyword>
<evidence type="ECO:0000256" key="2">
    <source>
        <dbReference type="SAM" id="Phobius"/>
    </source>
</evidence>
<dbReference type="AlphaFoldDB" id="A0A9Q3WMN8"/>